<dbReference type="Proteomes" id="UP000254082">
    <property type="component" value="Unassembled WGS sequence"/>
</dbReference>
<evidence type="ECO:0000256" key="5">
    <source>
        <dbReference type="ARBA" id="ARBA00023277"/>
    </source>
</evidence>
<dbReference type="NCBIfam" id="NF006969">
    <property type="entry name" value="PRK09441.1-2"/>
    <property type="match status" value="1"/>
</dbReference>
<feature type="active site" description="Proton donor" evidence="7">
    <location>
        <position position="264"/>
    </location>
</feature>
<evidence type="ECO:0000256" key="2">
    <source>
        <dbReference type="ARBA" id="ARBA00008061"/>
    </source>
</evidence>
<name>A0A380JIU7_STRDO</name>
<dbReference type="EC" id="3.2.1.1" evidence="10"/>
<feature type="binding site" evidence="8">
    <location>
        <position position="203"/>
    </location>
    <ligand>
        <name>Ca(2+)</name>
        <dbReference type="ChEBI" id="CHEBI:29108"/>
        <label>1</label>
    </ligand>
</feature>
<organism evidence="10 11">
    <name type="scientific">Streptococcus downei MFe28</name>
    <dbReference type="NCBI Taxonomy" id="764290"/>
    <lineage>
        <taxon>Bacteria</taxon>
        <taxon>Bacillati</taxon>
        <taxon>Bacillota</taxon>
        <taxon>Bacilli</taxon>
        <taxon>Lactobacillales</taxon>
        <taxon>Streptococcaceae</taxon>
        <taxon>Streptococcus</taxon>
    </lineage>
</organism>
<dbReference type="OrthoDB" id="9805159at2"/>
<keyword evidence="5" id="KW-0119">Carbohydrate metabolism</keyword>
<reference evidence="10 11" key="1">
    <citation type="submission" date="2018-06" db="EMBL/GenBank/DDBJ databases">
        <authorList>
            <consortium name="Pathogen Informatics"/>
            <person name="Doyle S."/>
        </authorList>
    </citation>
    <scope>NUCLEOTIDE SEQUENCE [LARGE SCALE GENOMIC DNA]</scope>
    <source>
        <strain evidence="11">NCTC 11391</strain>
    </source>
</reference>
<dbReference type="CDD" id="cd11318">
    <property type="entry name" value="AmyAc_bac_fung_AmyA"/>
    <property type="match status" value="1"/>
</dbReference>
<keyword evidence="11" id="KW-1185">Reference proteome</keyword>
<dbReference type="InterPro" id="IPR017853">
    <property type="entry name" value="GH"/>
</dbReference>
<evidence type="ECO:0000256" key="3">
    <source>
        <dbReference type="ARBA" id="ARBA00022723"/>
    </source>
</evidence>
<dbReference type="PANTHER" id="PTHR43447">
    <property type="entry name" value="ALPHA-AMYLASE"/>
    <property type="match status" value="1"/>
</dbReference>
<accession>A0A380JIU7</accession>
<dbReference type="GO" id="GO:0004556">
    <property type="term" value="F:alpha-amylase activity"/>
    <property type="evidence" value="ECO:0007669"/>
    <property type="project" value="UniProtKB-EC"/>
</dbReference>
<keyword evidence="8" id="KW-0106">Calcium</keyword>
<dbReference type="InterPro" id="IPR006047">
    <property type="entry name" value="GH13_cat_dom"/>
</dbReference>
<proteinExistence type="inferred from homology"/>
<dbReference type="SMART" id="SM00642">
    <property type="entry name" value="Aamy"/>
    <property type="match status" value="1"/>
</dbReference>
<feature type="binding site" evidence="8">
    <location>
        <position position="238"/>
    </location>
    <ligand>
        <name>Ca(2+)</name>
        <dbReference type="ChEBI" id="CHEBI:29108"/>
        <label>1</label>
    </ligand>
</feature>
<dbReference type="Gene3D" id="2.60.40.1180">
    <property type="entry name" value="Golgi alpha-mannosidase II"/>
    <property type="match status" value="1"/>
</dbReference>
<dbReference type="NCBIfam" id="NF006971">
    <property type="entry name" value="PRK09441.1-4"/>
    <property type="match status" value="1"/>
</dbReference>
<dbReference type="InterPro" id="IPR013780">
    <property type="entry name" value="Glyco_hydro_b"/>
</dbReference>
<sequence length="487" mass="55909">MTNATLMQYFEWYLPADGQHWQRLADDAGHLKDLGISMVWLPPAFKGTGPDDVGYGVYDLYDLGEFDQKGTVATKYGTKEDYLRAIQALEDLDIRTMADIVLNHKAGGDKKERFEVIQVNPENRMEMVSKIFEIEAWTEFDFPGRHDTYSDFKWHWYHFTGVDYDASNNQRGIYMIQGINKGWADTSQVDSENGNYDYLMFDDIDFEHPEVVDHLKTWVKWFIETTGVSGFRLDAVKHIKASFMTDFISYIKEEVKPDLYAFAEYWKNDAQANLDYIEETQGVFDLVDVVLHMNLFEAGQQKENYDLSQILEGSLMQNSETFAVTFVDNHDSQRGQALESCVEEWFKPAAYALILLRQQGLPCVFYGDYYGISGEFAQQDFKRELDSLLYVRKNHVYGEQLDYFDDPNCIGWVNLGDEEHPDGSAVVISNGDASSKRMEMGSANAGKTFVDIMDNCPDQVQIGQYGWADFPVQGQSVSVWVNQEVIQ</sequence>
<keyword evidence="4 10" id="KW-0378">Hydrolase</keyword>
<evidence type="ECO:0000256" key="7">
    <source>
        <dbReference type="PIRSR" id="PIRSR001021-1"/>
    </source>
</evidence>
<comment type="cofactor">
    <cofactor evidence="1">
        <name>Ca(2+)</name>
        <dbReference type="ChEBI" id="CHEBI:29108"/>
    </cofactor>
</comment>
<dbReference type="GO" id="GO:0005975">
    <property type="term" value="P:carbohydrate metabolic process"/>
    <property type="evidence" value="ECO:0007669"/>
    <property type="project" value="InterPro"/>
</dbReference>
<evidence type="ECO:0000256" key="1">
    <source>
        <dbReference type="ARBA" id="ARBA00001913"/>
    </source>
</evidence>
<dbReference type="Pfam" id="PF00128">
    <property type="entry name" value="Alpha-amylase"/>
    <property type="match status" value="1"/>
</dbReference>
<dbReference type="GO" id="GO:0005509">
    <property type="term" value="F:calcium ion binding"/>
    <property type="evidence" value="ECO:0007669"/>
    <property type="project" value="InterPro"/>
</dbReference>
<keyword evidence="6 10" id="KW-0326">Glycosidase</keyword>
<gene>
    <name evidence="10" type="primary">amyS</name>
    <name evidence="10" type="ORF">NCTC11391_02074</name>
</gene>
<dbReference type="AlphaFoldDB" id="A0A380JIU7"/>
<dbReference type="Gene3D" id="3.20.20.80">
    <property type="entry name" value="Glycosidases"/>
    <property type="match status" value="1"/>
</dbReference>
<dbReference type="SUPFAM" id="SSF51011">
    <property type="entry name" value="Glycosyl hydrolase domain"/>
    <property type="match status" value="1"/>
</dbReference>
<dbReference type="PIRSF" id="PIRSF001021">
    <property type="entry name" value="Alph-amls_thrmst"/>
    <property type="match status" value="1"/>
</dbReference>
<feature type="binding site" evidence="8">
    <location>
        <position position="103"/>
    </location>
    <ligand>
        <name>Ca(2+)</name>
        <dbReference type="ChEBI" id="CHEBI:29108"/>
        <label>1</label>
    </ligand>
</feature>
<evidence type="ECO:0000259" key="9">
    <source>
        <dbReference type="SMART" id="SM00642"/>
    </source>
</evidence>
<dbReference type="RefSeq" id="WP_002996962.1">
    <property type="nucleotide sequence ID" value="NZ_UHFA01000002.1"/>
</dbReference>
<feature type="active site" description="Nucleophile" evidence="7">
    <location>
        <position position="234"/>
    </location>
</feature>
<evidence type="ECO:0000256" key="4">
    <source>
        <dbReference type="ARBA" id="ARBA00022801"/>
    </source>
</evidence>
<dbReference type="InterPro" id="IPR015237">
    <property type="entry name" value="Alpha-amylase_C_pro"/>
</dbReference>
<dbReference type="NCBIfam" id="NF006968">
    <property type="entry name" value="PRK09441.1-1"/>
    <property type="match status" value="1"/>
</dbReference>
<evidence type="ECO:0000313" key="10">
    <source>
        <dbReference type="EMBL" id="SUN37347.1"/>
    </source>
</evidence>
<dbReference type="EMBL" id="UHFA01000002">
    <property type="protein sequence ID" value="SUN37347.1"/>
    <property type="molecule type" value="Genomic_DNA"/>
</dbReference>
<comment type="similarity">
    <text evidence="2">Belongs to the glycosyl hydrolase 13 family.</text>
</comment>
<dbReference type="SUPFAM" id="SSF51445">
    <property type="entry name" value="(Trans)glycosidases"/>
    <property type="match status" value="1"/>
</dbReference>
<feature type="binding site" evidence="8">
    <location>
        <position position="197"/>
    </location>
    <ligand>
        <name>Ca(2+)</name>
        <dbReference type="ChEBI" id="CHEBI:29108"/>
        <label>1</label>
    </ligand>
</feature>
<evidence type="ECO:0000256" key="6">
    <source>
        <dbReference type="ARBA" id="ARBA00023295"/>
    </source>
</evidence>
<evidence type="ECO:0000256" key="8">
    <source>
        <dbReference type="PIRSR" id="PIRSR001021-2"/>
    </source>
</evidence>
<dbReference type="InterPro" id="IPR013776">
    <property type="entry name" value="A-amylase_thermo"/>
</dbReference>
<feature type="binding site" evidence="8">
    <location>
        <position position="205"/>
    </location>
    <ligand>
        <name>Ca(2+)</name>
        <dbReference type="ChEBI" id="CHEBI:29108"/>
        <label>2</label>
    </ligand>
</feature>
<dbReference type="Pfam" id="PF09154">
    <property type="entry name" value="Alpha-amy_C_pro"/>
    <property type="match status" value="1"/>
</dbReference>
<protein>
    <submittedName>
        <fullName evidence="10">Alpha-amylase</fullName>
        <ecNumber evidence="10">3.2.1.1</ecNumber>
    </submittedName>
</protein>
<dbReference type="Gene3D" id="2.40.30.140">
    <property type="match status" value="1"/>
</dbReference>
<feature type="domain" description="Glycosyl hydrolase family 13 catalytic" evidence="9">
    <location>
        <begin position="4"/>
        <end position="392"/>
    </location>
</feature>
<evidence type="ECO:0000313" key="11">
    <source>
        <dbReference type="Proteomes" id="UP000254082"/>
    </source>
</evidence>
<keyword evidence="3 8" id="KW-0479">Metal-binding</keyword>